<evidence type="ECO:0000313" key="2">
    <source>
        <dbReference type="EMBL" id="KYD08014.1"/>
    </source>
</evidence>
<dbReference type="EMBL" id="LQYT01000143">
    <property type="protein sequence ID" value="KYD08014.1"/>
    <property type="molecule type" value="Genomic_DNA"/>
</dbReference>
<feature type="region of interest" description="Disordered" evidence="1">
    <location>
        <begin position="1"/>
        <end position="34"/>
    </location>
</feature>
<gene>
    <name evidence="2" type="ORF">B4135_4170</name>
</gene>
<dbReference type="Proteomes" id="UP000075683">
    <property type="component" value="Unassembled WGS sequence"/>
</dbReference>
<evidence type="ECO:0000256" key="1">
    <source>
        <dbReference type="SAM" id="MobiDB-lite"/>
    </source>
</evidence>
<proteinExistence type="predicted"/>
<sequence length="48" mass="5441">MGSRCPAESEPAHRKTNQRSFPAGHPYLRNNLPRKVPGRLSEIFPAIR</sequence>
<accession>A0A150L6V1</accession>
<comment type="caution">
    <text evidence="2">The sequence shown here is derived from an EMBL/GenBank/DDBJ whole genome shotgun (WGS) entry which is preliminary data.</text>
</comment>
<organism evidence="2 3">
    <name type="scientific">Caldibacillus debilis</name>
    <dbReference type="NCBI Taxonomy" id="301148"/>
    <lineage>
        <taxon>Bacteria</taxon>
        <taxon>Bacillati</taxon>
        <taxon>Bacillota</taxon>
        <taxon>Bacilli</taxon>
        <taxon>Bacillales</taxon>
        <taxon>Bacillaceae</taxon>
        <taxon>Caldibacillus</taxon>
    </lineage>
</organism>
<evidence type="ECO:0000313" key="3">
    <source>
        <dbReference type="Proteomes" id="UP000075683"/>
    </source>
</evidence>
<protein>
    <submittedName>
        <fullName evidence="2">Uncharacterized protein</fullName>
    </submittedName>
</protein>
<name>A0A150L6V1_9BACI</name>
<reference evidence="2 3" key="1">
    <citation type="submission" date="2016-01" db="EMBL/GenBank/DDBJ databases">
        <title>Draft Genome Sequences of Seven Thermophilic Sporeformers Isolated from Foods.</title>
        <authorList>
            <person name="Berendsen E.M."/>
            <person name="Wells-Bennik M.H."/>
            <person name="Krawcyk A.O."/>
            <person name="De Jong A."/>
            <person name="Holsappel S."/>
            <person name="Eijlander R.T."/>
            <person name="Kuipers O.P."/>
        </authorList>
    </citation>
    <scope>NUCLEOTIDE SEQUENCE [LARGE SCALE GENOMIC DNA]</scope>
    <source>
        <strain evidence="2 3">B4135</strain>
    </source>
</reference>
<dbReference type="AlphaFoldDB" id="A0A150L6V1"/>